<organism evidence="9 10">
    <name type="scientific">Sneathiella marina</name>
    <dbReference type="NCBI Taxonomy" id="2950108"/>
    <lineage>
        <taxon>Bacteria</taxon>
        <taxon>Pseudomonadati</taxon>
        <taxon>Pseudomonadota</taxon>
        <taxon>Alphaproteobacteria</taxon>
        <taxon>Sneathiellales</taxon>
        <taxon>Sneathiellaceae</taxon>
        <taxon>Sneathiella</taxon>
    </lineage>
</organism>
<keyword evidence="7 8" id="KW-0472">Membrane</keyword>
<evidence type="ECO:0000256" key="6">
    <source>
        <dbReference type="ARBA" id="ARBA00022989"/>
    </source>
</evidence>
<feature type="transmembrane region" description="Helical" evidence="8">
    <location>
        <begin position="214"/>
        <end position="234"/>
    </location>
</feature>
<keyword evidence="3" id="KW-0813">Transport</keyword>
<evidence type="ECO:0000256" key="2">
    <source>
        <dbReference type="ARBA" id="ARBA00010145"/>
    </source>
</evidence>
<keyword evidence="4" id="KW-1003">Cell membrane</keyword>
<dbReference type="Pfam" id="PF03547">
    <property type="entry name" value="Mem_trans"/>
    <property type="match status" value="1"/>
</dbReference>
<dbReference type="PANTHER" id="PTHR36838:SF1">
    <property type="entry name" value="SLR1864 PROTEIN"/>
    <property type="match status" value="1"/>
</dbReference>
<dbReference type="Proteomes" id="UP001056291">
    <property type="component" value="Chromosome"/>
</dbReference>
<gene>
    <name evidence="9" type="ORF">NBZ79_03865</name>
</gene>
<evidence type="ECO:0000256" key="8">
    <source>
        <dbReference type="SAM" id="Phobius"/>
    </source>
</evidence>
<dbReference type="Gene3D" id="1.20.1530.20">
    <property type="match status" value="1"/>
</dbReference>
<keyword evidence="6 8" id="KW-1133">Transmembrane helix</keyword>
<evidence type="ECO:0000256" key="1">
    <source>
        <dbReference type="ARBA" id="ARBA00004651"/>
    </source>
</evidence>
<feature type="transmembrane region" description="Helical" evidence="8">
    <location>
        <begin position="154"/>
        <end position="176"/>
    </location>
</feature>
<keyword evidence="5 8" id="KW-0812">Transmembrane</keyword>
<reference evidence="9" key="1">
    <citation type="submission" date="2022-06" db="EMBL/GenBank/DDBJ databases">
        <title>Sneathiella actinostolidae sp. nov., isolated from a sea anemonein the Western Pacific Ocean.</title>
        <authorList>
            <person name="Wei M.J."/>
        </authorList>
    </citation>
    <scope>NUCLEOTIDE SEQUENCE</scope>
    <source>
        <strain evidence="9">PHK-P5</strain>
    </source>
</reference>
<feature type="transmembrane region" description="Helical" evidence="8">
    <location>
        <begin position="60"/>
        <end position="86"/>
    </location>
</feature>
<feature type="transmembrane region" description="Helical" evidence="8">
    <location>
        <begin position="120"/>
        <end position="142"/>
    </location>
</feature>
<feature type="transmembrane region" description="Helical" evidence="8">
    <location>
        <begin position="240"/>
        <end position="257"/>
    </location>
</feature>
<sequence>MFDILLNIIAPVIITAGLGFYWAKSGRAFSTETVTGLVTNIGAPLLIFTTLDNLDMQLSAFFGFAMIAAIAAVSFCVIGFAILFLLKLNIRDYLPGLMFPNAGNMGIPLCYFAFGEPGLALAIAVFTVFSMTQFTFGVWLSSGTNSILQLAKTPLIYAVALALITKSLGVEIPQWINNTTGLLGSLTIPLMLLALGVSLASLSISHIKLATGLSLLRLGMGFAVGYGLALLFNLEGVERGVIILECSMPVAVFNYLFSLRYKRAHSHVAGMVLISTLLSFVTLPALLLFIL</sequence>
<dbReference type="InterPro" id="IPR004776">
    <property type="entry name" value="Mem_transp_PIN-like"/>
</dbReference>
<evidence type="ECO:0000256" key="5">
    <source>
        <dbReference type="ARBA" id="ARBA00022692"/>
    </source>
</evidence>
<name>A0ABY4W8N0_9PROT</name>
<evidence type="ECO:0000256" key="3">
    <source>
        <dbReference type="ARBA" id="ARBA00022448"/>
    </source>
</evidence>
<evidence type="ECO:0000313" key="10">
    <source>
        <dbReference type="Proteomes" id="UP001056291"/>
    </source>
</evidence>
<dbReference type="EMBL" id="CP098747">
    <property type="protein sequence ID" value="USG62110.1"/>
    <property type="molecule type" value="Genomic_DNA"/>
</dbReference>
<dbReference type="PANTHER" id="PTHR36838">
    <property type="entry name" value="AUXIN EFFLUX CARRIER FAMILY PROTEIN"/>
    <property type="match status" value="1"/>
</dbReference>
<proteinExistence type="inferred from homology"/>
<accession>A0ABY4W8N0</accession>
<feature type="transmembrane region" description="Helical" evidence="8">
    <location>
        <begin position="6"/>
        <end position="23"/>
    </location>
</feature>
<feature type="transmembrane region" description="Helical" evidence="8">
    <location>
        <begin position="35"/>
        <end position="54"/>
    </location>
</feature>
<protein>
    <submittedName>
        <fullName evidence="9">AEC family transporter</fullName>
    </submittedName>
</protein>
<feature type="transmembrane region" description="Helical" evidence="8">
    <location>
        <begin position="182"/>
        <end position="202"/>
    </location>
</feature>
<dbReference type="RefSeq" id="WP_251935695.1">
    <property type="nucleotide sequence ID" value="NZ_CP098747.1"/>
</dbReference>
<feature type="transmembrane region" description="Helical" evidence="8">
    <location>
        <begin position="93"/>
        <end position="114"/>
    </location>
</feature>
<evidence type="ECO:0000313" key="9">
    <source>
        <dbReference type="EMBL" id="USG62110.1"/>
    </source>
</evidence>
<keyword evidence="10" id="KW-1185">Reference proteome</keyword>
<comment type="similarity">
    <text evidence="2">Belongs to the auxin efflux carrier (TC 2.A.69) family.</text>
</comment>
<evidence type="ECO:0000256" key="4">
    <source>
        <dbReference type="ARBA" id="ARBA00022475"/>
    </source>
</evidence>
<dbReference type="InterPro" id="IPR038770">
    <property type="entry name" value="Na+/solute_symporter_sf"/>
</dbReference>
<comment type="subcellular location">
    <subcellularLocation>
        <location evidence="1">Cell membrane</location>
        <topology evidence="1">Multi-pass membrane protein</topology>
    </subcellularLocation>
</comment>
<evidence type="ECO:0000256" key="7">
    <source>
        <dbReference type="ARBA" id="ARBA00023136"/>
    </source>
</evidence>
<feature type="transmembrane region" description="Helical" evidence="8">
    <location>
        <begin position="269"/>
        <end position="290"/>
    </location>
</feature>